<proteinExistence type="inferred from homology"/>
<name>A0A1I6CPU5_9FIRM</name>
<keyword evidence="11" id="KW-1185">Reference proteome</keyword>
<accession>A0A1I6CPU5</accession>
<dbReference type="EMBL" id="FOYM01000001">
    <property type="protein sequence ID" value="SFQ95187.1"/>
    <property type="molecule type" value="Genomic_DNA"/>
</dbReference>
<dbReference type="EC" id="4.1.1.49" evidence="3"/>
<dbReference type="UniPathway" id="UPA00138"/>
<dbReference type="Gene3D" id="3.40.449.10">
    <property type="entry name" value="Phosphoenolpyruvate Carboxykinase, domain 1"/>
    <property type="match status" value="1"/>
</dbReference>
<evidence type="ECO:0000313" key="10">
    <source>
        <dbReference type="EMBL" id="SFQ95187.1"/>
    </source>
</evidence>
<evidence type="ECO:0000256" key="6">
    <source>
        <dbReference type="ARBA" id="ARBA00022793"/>
    </source>
</evidence>
<comment type="pathway">
    <text evidence="1">Carbohydrate biosynthesis; gluconeogenesis.</text>
</comment>
<evidence type="ECO:0000256" key="2">
    <source>
        <dbReference type="ARBA" id="ARBA00006052"/>
    </source>
</evidence>
<dbReference type="SUPFAM" id="SSF68923">
    <property type="entry name" value="PEP carboxykinase N-terminal domain"/>
    <property type="match status" value="1"/>
</dbReference>
<dbReference type="STRING" id="39060.SAMN05660706_101145"/>
<gene>
    <name evidence="10" type="ORF">SAMN05660706_101145</name>
</gene>
<dbReference type="PANTHER" id="PTHR30031">
    <property type="entry name" value="PHOSPHOENOLPYRUVATE CARBOXYKINASE ATP"/>
    <property type="match status" value="1"/>
</dbReference>
<keyword evidence="7" id="KW-0067">ATP-binding</keyword>
<keyword evidence="8" id="KW-0456">Lyase</keyword>
<dbReference type="NCBIfam" id="NF006821">
    <property type="entry name" value="PRK09344.1-3"/>
    <property type="match status" value="1"/>
</dbReference>
<dbReference type="Gene3D" id="2.170.8.10">
    <property type="entry name" value="Phosphoenolpyruvate Carboxykinase, domain 2"/>
    <property type="match status" value="1"/>
</dbReference>
<sequence length="514" mass="57243">MNFSRQPVTTGKIINNPGHQELKKLAQGNKTTVYNSASFISDVRNRSAKKTYIVEDGVPLGVDQQGIPVQDAIKIANEVHEYLKQQEVIRLDRRMGLHPDFSLHCRLYITSRYARIPLKWNLMLFPPVNPEAEPDLVSIYVPEWPERIIFCHPLAGVTYILGTDYFGEAKKSFLRMAMFRAKQAGGLGFHAGSKVLRVQNGAGELKDVGFLLFGLSGTGKTTLTMHDHNLAKPEKAIIRQDDVVMMTPQGYCYGTENGFYIKTEGLDESQRVLYHAARSPEAVFENVMVRDDGTIDFDNSELTSNGRGVIRREDVEGVDNNIDLEKAHRLIFITRNDKIIPPVAKLNPAQAAAFFMLGESIETSAGDPAKAGQAKREVGTNPFIVGPEEEEGNRLLEILQANPDIECYLLNTGSVGVGGSRPGVKISIGASTTVLKHIAKGDIEWKTDPDWGYQVPAAIPEMDISVYEPASYYSEDEYRDMVENLRAERKQWLAKYPGLKPEIARTIDKAQVSD</sequence>
<dbReference type="Proteomes" id="UP000199584">
    <property type="component" value="Unassembled WGS sequence"/>
</dbReference>
<keyword evidence="5" id="KW-0547">Nucleotide-binding</keyword>
<keyword evidence="4" id="KW-0312">Gluconeogenesis</keyword>
<dbReference type="Gene3D" id="3.90.228.20">
    <property type="match status" value="1"/>
</dbReference>
<dbReference type="Pfam" id="PF01293">
    <property type="entry name" value="PEPCK_ATP"/>
    <property type="match status" value="1"/>
</dbReference>
<keyword evidence="10" id="KW-0808">Transferase</keyword>
<dbReference type="InterPro" id="IPR008210">
    <property type="entry name" value="PEP_carboxykinase_N"/>
</dbReference>
<keyword evidence="10" id="KW-0418">Kinase</keyword>
<dbReference type="InterPro" id="IPR013035">
    <property type="entry name" value="PEP_carboxykinase_C"/>
</dbReference>
<evidence type="ECO:0000256" key="1">
    <source>
        <dbReference type="ARBA" id="ARBA00004742"/>
    </source>
</evidence>
<dbReference type="OrthoDB" id="9806325at2"/>
<dbReference type="InterPro" id="IPR001272">
    <property type="entry name" value="PEP_carboxykinase_ATP"/>
</dbReference>
<dbReference type="GO" id="GO:0016301">
    <property type="term" value="F:kinase activity"/>
    <property type="evidence" value="ECO:0007669"/>
    <property type="project" value="UniProtKB-KW"/>
</dbReference>
<dbReference type="GO" id="GO:0005524">
    <property type="term" value="F:ATP binding"/>
    <property type="evidence" value="ECO:0007669"/>
    <property type="project" value="UniProtKB-KW"/>
</dbReference>
<dbReference type="GO" id="GO:0006094">
    <property type="term" value="P:gluconeogenesis"/>
    <property type="evidence" value="ECO:0007669"/>
    <property type="project" value="UniProtKB-UniPathway"/>
</dbReference>
<organism evidence="10 11">
    <name type="scientific">Desulfoscipio geothermicus DSM 3669</name>
    <dbReference type="NCBI Taxonomy" id="1121426"/>
    <lineage>
        <taxon>Bacteria</taxon>
        <taxon>Bacillati</taxon>
        <taxon>Bacillota</taxon>
        <taxon>Clostridia</taxon>
        <taxon>Eubacteriales</taxon>
        <taxon>Desulfallaceae</taxon>
        <taxon>Desulfoscipio</taxon>
    </lineage>
</organism>
<dbReference type="GO" id="GO:0004612">
    <property type="term" value="F:phosphoenolpyruvate carboxykinase (ATP) activity"/>
    <property type="evidence" value="ECO:0007669"/>
    <property type="project" value="UniProtKB-EC"/>
</dbReference>
<dbReference type="RefSeq" id="WP_092481543.1">
    <property type="nucleotide sequence ID" value="NZ_FOYM01000001.1"/>
</dbReference>
<dbReference type="PANTHER" id="PTHR30031:SF0">
    <property type="entry name" value="PHOSPHOENOLPYRUVATE CARBOXYKINASE (ATP)"/>
    <property type="match status" value="1"/>
</dbReference>
<dbReference type="SUPFAM" id="SSF53795">
    <property type="entry name" value="PEP carboxykinase-like"/>
    <property type="match status" value="1"/>
</dbReference>
<evidence type="ECO:0000256" key="9">
    <source>
        <dbReference type="ARBA" id="ARBA00047371"/>
    </source>
</evidence>
<keyword evidence="6" id="KW-0210">Decarboxylase</keyword>
<reference evidence="11" key="1">
    <citation type="submission" date="2016-10" db="EMBL/GenBank/DDBJ databases">
        <authorList>
            <person name="Varghese N."/>
            <person name="Submissions S."/>
        </authorList>
    </citation>
    <scope>NUCLEOTIDE SEQUENCE [LARGE SCALE GENOMIC DNA]</scope>
    <source>
        <strain evidence="11">DSM 3669</strain>
    </source>
</reference>
<protein>
    <recommendedName>
        <fullName evidence="3">phosphoenolpyruvate carboxykinase (ATP)</fullName>
        <ecNumber evidence="3">4.1.1.49</ecNumber>
    </recommendedName>
</protein>
<evidence type="ECO:0000313" key="11">
    <source>
        <dbReference type="Proteomes" id="UP000199584"/>
    </source>
</evidence>
<evidence type="ECO:0000256" key="5">
    <source>
        <dbReference type="ARBA" id="ARBA00022741"/>
    </source>
</evidence>
<comment type="similarity">
    <text evidence="2">Belongs to the phosphoenolpyruvate carboxykinase (ATP) family.</text>
</comment>
<evidence type="ECO:0000256" key="7">
    <source>
        <dbReference type="ARBA" id="ARBA00022840"/>
    </source>
</evidence>
<keyword evidence="10" id="KW-0670">Pyruvate</keyword>
<dbReference type="GO" id="GO:0005829">
    <property type="term" value="C:cytosol"/>
    <property type="evidence" value="ECO:0007669"/>
    <property type="project" value="TreeGrafter"/>
</dbReference>
<dbReference type="AlphaFoldDB" id="A0A1I6CPU5"/>
<evidence type="ECO:0000256" key="4">
    <source>
        <dbReference type="ARBA" id="ARBA00022432"/>
    </source>
</evidence>
<evidence type="ECO:0000256" key="3">
    <source>
        <dbReference type="ARBA" id="ARBA00012363"/>
    </source>
</evidence>
<evidence type="ECO:0000256" key="8">
    <source>
        <dbReference type="ARBA" id="ARBA00023239"/>
    </source>
</evidence>
<comment type="catalytic activity">
    <reaction evidence="9">
        <text>oxaloacetate + ATP = phosphoenolpyruvate + ADP + CO2</text>
        <dbReference type="Rhea" id="RHEA:18617"/>
        <dbReference type="ChEBI" id="CHEBI:16452"/>
        <dbReference type="ChEBI" id="CHEBI:16526"/>
        <dbReference type="ChEBI" id="CHEBI:30616"/>
        <dbReference type="ChEBI" id="CHEBI:58702"/>
        <dbReference type="ChEBI" id="CHEBI:456216"/>
        <dbReference type="EC" id="4.1.1.49"/>
    </reaction>
</comment>